<feature type="signal peptide" evidence="2">
    <location>
        <begin position="1"/>
        <end position="22"/>
    </location>
</feature>
<feature type="compositionally biased region" description="Basic and acidic residues" evidence="1">
    <location>
        <begin position="56"/>
        <end position="72"/>
    </location>
</feature>
<feature type="region of interest" description="Disordered" evidence="1">
    <location>
        <begin position="92"/>
        <end position="115"/>
    </location>
</feature>
<dbReference type="AlphaFoldDB" id="A0AAD9P7T0"/>
<keyword evidence="4" id="KW-1185">Reference proteome</keyword>
<feature type="region of interest" description="Disordered" evidence="1">
    <location>
        <begin position="30"/>
        <end position="74"/>
    </location>
</feature>
<proteinExistence type="predicted"/>
<feature type="compositionally biased region" description="Basic and acidic residues" evidence="1">
    <location>
        <begin position="30"/>
        <end position="46"/>
    </location>
</feature>
<gene>
    <name evidence="3" type="ORF">NP493_98g01032</name>
</gene>
<feature type="compositionally biased region" description="Basic and acidic residues" evidence="1">
    <location>
        <begin position="102"/>
        <end position="115"/>
    </location>
</feature>
<keyword evidence="2" id="KW-0732">Signal</keyword>
<name>A0AAD9P7T0_RIDPI</name>
<reference evidence="3" key="1">
    <citation type="journal article" date="2023" name="Mol. Biol. Evol.">
        <title>Third-Generation Sequencing Reveals the Adaptive Role of the Epigenome in Three Deep-Sea Polychaetes.</title>
        <authorList>
            <person name="Perez M."/>
            <person name="Aroh O."/>
            <person name="Sun Y."/>
            <person name="Lan Y."/>
            <person name="Juniper S.K."/>
            <person name="Young C.R."/>
            <person name="Angers B."/>
            <person name="Qian P.Y."/>
        </authorList>
    </citation>
    <scope>NUCLEOTIDE SEQUENCE</scope>
    <source>
        <strain evidence="3">R07B-5</strain>
    </source>
</reference>
<dbReference type="Proteomes" id="UP001209878">
    <property type="component" value="Unassembled WGS sequence"/>
</dbReference>
<protein>
    <submittedName>
        <fullName evidence="3">Uncharacterized protein</fullName>
    </submittedName>
</protein>
<evidence type="ECO:0000256" key="1">
    <source>
        <dbReference type="SAM" id="MobiDB-lite"/>
    </source>
</evidence>
<organism evidence="3 4">
    <name type="scientific">Ridgeia piscesae</name>
    <name type="common">Tubeworm</name>
    <dbReference type="NCBI Taxonomy" id="27915"/>
    <lineage>
        <taxon>Eukaryota</taxon>
        <taxon>Metazoa</taxon>
        <taxon>Spiralia</taxon>
        <taxon>Lophotrochozoa</taxon>
        <taxon>Annelida</taxon>
        <taxon>Polychaeta</taxon>
        <taxon>Sedentaria</taxon>
        <taxon>Canalipalpata</taxon>
        <taxon>Sabellida</taxon>
        <taxon>Siboglinidae</taxon>
        <taxon>Ridgeia</taxon>
    </lineage>
</organism>
<dbReference type="EMBL" id="JAODUO010000098">
    <property type="protein sequence ID" value="KAK2189734.1"/>
    <property type="molecule type" value="Genomic_DNA"/>
</dbReference>
<sequence length="129" mass="14499">MRVKGKVYRAIVLSTLLYGAEADATSAFDHEDNLDGQSDKLGHTPTDRAAIYGRSSDQKESAVDWTPHEDVTRQATKAGSLLSTVFWSQKERAPSSPFQGYHQEKPEAERHKDRLMDITLHSREINGEQ</sequence>
<comment type="caution">
    <text evidence="3">The sequence shown here is derived from an EMBL/GenBank/DDBJ whole genome shotgun (WGS) entry which is preliminary data.</text>
</comment>
<evidence type="ECO:0000313" key="4">
    <source>
        <dbReference type="Proteomes" id="UP001209878"/>
    </source>
</evidence>
<evidence type="ECO:0000256" key="2">
    <source>
        <dbReference type="SAM" id="SignalP"/>
    </source>
</evidence>
<evidence type="ECO:0000313" key="3">
    <source>
        <dbReference type="EMBL" id="KAK2189734.1"/>
    </source>
</evidence>
<accession>A0AAD9P7T0</accession>
<feature type="chain" id="PRO_5042112881" evidence="2">
    <location>
        <begin position="23"/>
        <end position="129"/>
    </location>
</feature>